<dbReference type="AlphaFoldDB" id="A0A835D957"/>
<dbReference type="EMBL" id="JABCRI010000013">
    <property type="protein sequence ID" value="KAF8395493.1"/>
    <property type="molecule type" value="Genomic_DNA"/>
</dbReference>
<protein>
    <recommendedName>
        <fullName evidence="1">Retrotransposon gag domain-containing protein</fullName>
    </recommendedName>
</protein>
<evidence type="ECO:0000259" key="1">
    <source>
        <dbReference type="Pfam" id="PF03732"/>
    </source>
</evidence>
<keyword evidence="3" id="KW-1185">Reference proteome</keyword>
<gene>
    <name evidence="2" type="ORF">HHK36_019439</name>
</gene>
<reference evidence="2 3" key="1">
    <citation type="submission" date="2020-04" db="EMBL/GenBank/DDBJ databases">
        <title>Plant Genome Project.</title>
        <authorList>
            <person name="Zhang R.-G."/>
        </authorList>
    </citation>
    <scope>NUCLEOTIDE SEQUENCE [LARGE SCALE GENOMIC DNA]</scope>
    <source>
        <strain evidence="2">YNK0</strain>
        <tissue evidence="2">Leaf</tissue>
    </source>
</reference>
<dbReference type="Proteomes" id="UP000655225">
    <property type="component" value="Unassembled WGS sequence"/>
</dbReference>
<feature type="domain" description="Retrotransposon gag" evidence="1">
    <location>
        <begin position="110"/>
        <end position="183"/>
    </location>
</feature>
<evidence type="ECO:0000313" key="3">
    <source>
        <dbReference type="Proteomes" id="UP000655225"/>
    </source>
</evidence>
<organism evidence="2 3">
    <name type="scientific">Tetracentron sinense</name>
    <name type="common">Spur-leaf</name>
    <dbReference type="NCBI Taxonomy" id="13715"/>
    <lineage>
        <taxon>Eukaryota</taxon>
        <taxon>Viridiplantae</taxon>
        <taxon>Streptophyta</taxon>
        <taxon>Embryophyta</taxon>
        <taxon>Tracheophyta</taxon>
        <taxon>Spermatophyta</taxon>
        <taxon>Magnoliopsida</taxon>
        <taxon>Trochodendrales</taxon>
        <taxon>Trochodendraceae</taxon>
        <taxon>Tetracentron</taxon>
    </lineage>
</organism>
<accession>A0A835D957</accession>
<evidence type="ECO:0000313" key="2">
    <source>
        <dbReference type="EMBL" id="KAF8395493.1"/>
    </source>
</evidence>
<dbReference type="OrthoDB" id="1749531at2759"/>
<dbReference type="InterPro" id="IPR005162">
    <property type="entry name" value="Retrotrans_gag_dom"/>
</dbReference>
<dbReference type="Pfam" id="PF03732">
    <property type="entry name" value="Retrotrans_gag"/>
    <property type="match status" value="1"/>
</dbReference>
<comment type="caution">
    <text evidence="2">The sequence shown here is derived from an EMBL/GenBank/DDBJ whole genome shotgun (WGS) entry which is preliminary data.</text>
</comment>
<sequence>MSTRKKKDKTSSKLESMEERVAILEGSMLSIQSILAAMQQILENQGRRQERDREQTQQLIECLSIQIQFVHHSPVYLVGSINGKSSVGNHDVDQGLTQAQDRIEGRVQTSCTHLHSTWKDMTSTMLNRFGHVDFEILDGLLTKMKQGASTVSGYQEEFEKLANRVEGWSDCTLMGTFMQGLRDEIGQKVLMFRPFTLQEAMGLVRRQEEKLQKLHRQSQFATPNSISAVGSATSTIATPLPRANTNNVLAPI</sequence>
<proteinExistence type="predicted"/>
<name>A0A835D957_TETSI</name>